<dbReference type="GeneID" id="11470868"/>
<dbReference type="SUPFAM" id="SSF53383">
    <property type="entry name" value="PLP-dependent transferases"/>
    <property type="match status" value="1"/>
</dbReference>
<dbReference type="InterPro" id="IPR015424">
    <property type="entry name" value="PyrdxlP-dep_Trfase"/>
</dbReference>
<dbReference type="PROSITE" id="PS00868">
    <property type="entry name" value="CYS_MET_METAB_PP"/>
    <property type="match status" value="1"/>
</dbReference>
<dbReference type="AlphaFoldDB" id="I6NDX2"/>
<accession>I6NDX2</accession>
<dbReference type="InterPro" id="IPR054542">
    <property type="entry name" value="Cys_met_metab_PP"/>
</dbReference>
<dbReference type="GO" id="GO:0005737">
    <property type="term" value="C:cytoplasm"/>
    <property type="evidence" value="ECO:0007669"/>
    <property type="project" value="EnsemblFungi"/>
</dbReference>
<dbReference type="Gene3D" id="3.40.640.10">
    <property type="entry name" value="Type I PLP-dependent aspartate aminotransferase-like (Major domain)"/>
    <property type="match status" value="1"/>
</dbReference>
<dbReference type="KEGG" id="erc:Ecym_5523"/>
<dbReference type="FunFam" id="3.90.1150.10:FF:000066">
    <property type="entry name" value="Putative cystathionine beta-lyase"/>
    <property type="match status" value="1"/>
</dbReference>
<dbReference type="HOGENOM" id="CLU_018986_3_0_1"/>
<protein>
    <recommendedName>
        <fullName evidence="7">Cystathionine gamma-synthase</fullName>
    </recommendedName>
</protein>
<evidence type="ECO:0008006" key="7">
    <source>
        <dbReference type="Google" id="ProtNLM"/>
    </source>
</evidence>
<dbReference type="GO" id="GO:0019346">
    <property type="term" value="P:transsulfuration"/>
    <property type="evidence" value="ECO:0007669"/>
    <property type="project" value="InterPro"/>
</dbReference>
<feature type="modified residue" description="N6-(pyridoxal phosphate)lysine" evidence="3">
    <location>
        <position position="199"/>
    </location>
</feature>
<evidence type="ECO:0000256" key="3">
    <source>
        <dbReference type="PIRSR" id="PIRSR001434-2"/>
    </source>
</evidence>
<keyword evidence="6" id="KW-1185">Reference proteome</keyword>
<dbReference type="InterPro" id="IPR000277">
    <property type="entry name" value="Cys/Met-Metab_PyrdxlP-dep_enz"/>
</dbReference>
<dbReference type="FunFam" id="3.40.640.10:FF:000072">
    <property type="entry name" value="Putative cystathionine beta-lyase"/>
    <property type="match status" value="1"/>
</dbReference>
<dbReference type="PIRSF" id="PIRSF001434">
    <property type="entry name" value="CGS"/>
    <property type="match status" value="1"/>
</dbReference>
<dbReference type="GO" id="GO:0016846">
    <property type="term" value="F:carbon-sulfur lyase activity"/>
    <property type="evidence" value="ECO:0007669"/>
    <property type="project" value="TreeGrafter"/>
</dbReference>
<dbReference type="GO" id="GO:0030170">
    <property type="term" value="F:pyridoxal phosphate binding"/>
    <property type="evidence" value="ECO:0007669"/>
    <property type="project" value="InterPro"/>
</dbReference>
<dbReference type="Proteomes" id="UP000006790">
    <property type="component" value="Chromosome 5"/>
</dbReference>
<comment type="similarity">
    <text evidence="4">Belongs to the trans-sulfuration enzymes family.</text>
</comment>
<dbReference type="OrthoDB" id="3512640at2759"/>
<reference evidence="5 6" key="1">
    <citation type="journal article" date="2011" name="G3 (Bethesda)">
        <title>Genome evolution in the Eremothecium clade of the Saccharomyces complex revealed by comparative genomics.</title>
        <authorList>
            <person name="Wendland J."/>
            <person name="Walther A."/>
        </authorList>
    </citation>
    <scope>NUCLEOTIDE SEQUENCE [LARGE SCALE GENOMIC DNA]</scope>
    <source>
        <strain evidence="6">CBS 270.75 / DBVPG 7215 / KCTC 17166 / NRRL Y-17582</strain>
    </source>
</reference>
<dbReference type="InterPro" id="IPR015422">
    <property type="entry name" value="PyrdxlP-dep_Trfase_small"/>
</dbReference>
<evidence type="ECO:0000256" key="4">
    <source>
        <dbReference type="RuleBase" id="RU362118"/>
    </source>
</evidence>
<evidence type="ECO:0000313" key="6">
    <source>
        <dbReference type="Proteomes" id="UP000006790"/>
    </source>
</evidence>
<dbReference type="eggNOG" id="KOG0053">
    <property type="taxonomic scope" value="Eukaryota"/>
</dbReference>
<dbReference type="OMA" id="DWTKQLF"/>
<dbReference type="PANTHER" id="PTHR11808">
    <property type="entry name" value="TRANS-SULFURATION ENZYME FAMILY MEMBER"/>
    <property type="match status" value="1"/>
</dbReference>
<keyword evidence="2 3" id="KW-0663">Pyridoxal phosphate</keyword>
<dbReference type="FunCoup" id="I6NDX2">
    <property type="interactions" value="166"/>
</dbReference>
<dbReference type="GO" id="GO:0005634">
    <property type="term" value="C:nucleus"/>
    <property type="evidence" value="ECO:0007669"/>
    <property type="project" value="EnsemblFungi"/>
</dbReference>
<dbReference type="Pfam" id="PF01053">
    <property type="entry name" value="Cys_Met_Meta_PP"/>
    <property type="match status" value="1"/>
</dbReference>
<proteinExistence type="inferred from homology"/>
<dbReference type="PANTHER" id="PTHR11808:SF35">
    <property type="entry name" value="CYSTATHIONINE GAMMA-SYNTHASE (AFU_ORTHOLOGUE AFUA_7G01590)"/>
    <property type="match status" value="1"/>
</dbReference>
<dbReference type="STRING" id="931890.I6NDX2"/>
<dbReference type="InterPro" id="IPR015421">
    <property type="entry name" value="PyrdxlP-dep_Trfase_major"/>
</dbReference>
<comment type="cofactor">
    <cofactor evidence="1 4">
        <name>pyridoxal 5'-phosphate</name>
        <dbReference type="ChEBI" id="CHEBI:597326"/>
    </cofactor>
</comment>
<dbReference type="InParanoid" id="I6NDX2"/>
<evidence type="ECO:0000313" key="5">
    <source>
        <dbReference type="EMBL" id="AET40264.1"/>
    </source>
</evidence>
<organism evidence="5 6">
    <name type="scientific">Eremothecium cymbalariae (strain CBS 270.75 / DBVPG 7215 / KCTC 17166 / NRRL Y-17582)</name>
    <name type="common">Yeast</name>
    <dbReference type="NCBI Taxonomy" id="931890"/>
    <lineage>
        <taxon>Eukaryota</taxon>
        <taxon>Fungi</taxon>
        <taxon>Dikarya</taxon>
        <taxon>Ascomycota</taxon>
        <taxon>Saccharomycotina</taxon>
        <taxon>Saccharomycetes</taxon>
        <taxon>Saccharomycetales</taxon>
        <taxon>Saccharomycetaceae</taxon>
        <taxon>Eremothecium</taxon>
    </lineage>
</organism>
<evidence type="ECO:0000256" key="2">
    <source>
        <dbReference type="ARBA" id="ARBA00022898"/>
    </source>
</evidence>
<sequence length="381" mass="42180">MAGLSTLLIHADDGVSDHVTDVAPPINVSTTFRYDNDNLVLPEGDCDGYATEGAPVYSREGHPNSNRCGSILSHALNGYAVAYNSGLSAFGAALTHYNPKRLFIGQSYHGCHKLADIWVRNYGLLKLGLDEIEERAQPGDMVHIESPMNPYGTAVDIEEYVSKGHKKGAIVMIDSTFAPPPLQNAWEFGVDILMHSCTKYLGGHSDLLGGVLVVKDKAVFRQLVADRIYLGTNIANLDSYLLIRSLRTLELRVMKQSDTATKLVAYLKQHISEFSDVLSEIRHTSLQQEEFVKKQLAGGHTPVFSIMLKTVDQCRELPKKLKFFHHATSFGGVESLIEWRALSDPEIEKTLVRVSVGCEDHNDLINDLANALRYLQTQVTN</sequence>
<dbReference type="EMBL" id="CP002501">
    <property type="protein sequence ID" value="AET40264.1"/>
    <property type="molecule type" value="Genomic_DNA"/>
</dbReference>
<dbReference type="RefSeq" id="XP_003647081.1">
    <property type="nucleotide sequence ID" value="XM_003647033.1"/>
</dbReference>
<gene>
    <name evidence="5" type="ordered locus">Ecym_5523</name>
</gene>
<dbReference type="Gene3D" id="3.90.1150.10">
    <property type="entry name" value="Aspartate Aminotransferase, domain 1"/>
    <property type="match status" value="1"/>
</dbReference>
<name>I6NDX2_ERECY</name>
<evidence type="ECO:0000256" key="1">
    <source>
        <dbReference type="ARBA" id="ARBA00001933"/>
    </source>
</evidence>